<sequence>MKAAEIGRRFVDFFVSKGHTEVPSASLLYNDPTLLFVNAGMVPFKPYLMGELPAPWKRATSIQKCVRTLDIEEVGKTTRHGTFFQMLGNFSFGDYFKKEAIEFAWELVTGPLAEGRLGFDPNMVWVTVLGPGFHPDYPEGDTEARDTWLSLGVPPEHIQGRGLKDNYWHMGVPGPGGPCSEIYIDRGPKYGAEGGPEADEDRFLEIWNLVFETEELSTVRSKEDFDIAGPMKTRNIDTGAGLERIALLMQGVDNMYETDEVFPVIERAAAMAGKRYGADHTDDVRLRVVGDHVRSSLMLMTDGVTPGNEARGYVLRRLMRRTIRSMRLLGVEKVSLTELLDVSRQCMHATYPEIDDQWERIKDIADNESESFERTLNSGTQLFDMAVAEARAAGSNELGGDKAFQLHDTYGFPIDLTLEMASEQGLHVDETAFRTLMDQQKARAKADAKAKKGNLQDAESYRELRDRGETPFVGYSELTVPTRVRGLVADGHVVDHLRAGQLGEVVLEETPFYAEMGGQDADAGVLRSDAGEFEVIDVQRPVPGLVVHTVRAGGELRPGDEVQAMVDAVHRQGACQAHSATHIIHAALRELVGPTATQAGSYNKPGYLRFDFNSSHGLSAALKAEIEARCNAAIRDDLEVSATQMPLAQAKGMGAMAMFGEKYPDIVRVVEMGGPWSRELCAGTHVLHASQIGMLNLLGEQSVGAGTRRVEALVSTDAFEHMAAERALVNQLTGTLKVQPDQLTDRVGALIEELKVAQKQIAELKAAQLLAGAPQLVSDAKDMWGVSFASKRYHDVDAGALRTLAGQVRDQFGDRSAVVALVGGSATKPALVVATTRAARDRGLNAGALVREGAGVLGGNGGGKPDLAQGGGTDAGKADEALRTVEYAIGHVVQG</sequence>
<proteinExistence type="inferred from homology"/>
<dbReference type="GO" id="GO:0004813">
    <property type="term" value="F:alanine-tRNA ligase activity"/>
    <property type="evidence" value="ECO:0007669"/>
    <property type="project" value="UniProtKB-UniRule"/>
</dbReference>
<organism evidence="15">
    <name type="scientific">Propionibacterium freudenreichii subsp. freudenreichii</name>
    <dbReference type="NCBI Taxonomy" id="66712"/>
    <lineage>
        <taxon>Bacteria</taxon>
        <taxon>Bacillati</taxon>
        <taxon>Actinomycetota</taxon>
        <taxon>Actinomycetes</taxon>
        <taxon>Propionibacteriales</taxon>
        <taxon>Propionibacteriaceae</taxon>
        <taxon>Propionibacterium</taxon>
    </lineage>
</organism>
<dbReference type="PANTHER" id="PTHR11777">
    <property type="entry name" value="ALANYL-TRNA SYNTHETASE"/>
    <property type="match status" value="1"/>
</dbReference>
<evidence type="ECO:0000256" key="5">
    <source>
        <dbReference type="ARBA" id="ARBA00022741"/>
    </source>
</evidence>
<dbReference type="InterPro" id="IPR023033">
    <property type="entry name" value="Ala_tRNA_ligase_euk/bac"/>
</dbReference>
<dbReference type="AlphaFoldDB" id="A0A068VRM8"/>
<dbReference type="GO" id="GO:0000049">
    <property type="term" value="F:tRNA binding"/>
    <property type="evidence" value="ECO:0007669"/>
    <property type="project" value="UniProtKB-KW"/>
</dbReference>
<feature type="binding site" evidence="13">
    <location>
        <position position="578"/>
    </location>
    <ligand>
        <name>Zn(2+)</name>
        <dbReference type="ChEBI" id="CHEBI:29105"/>
    </ligand>
</feature>
<keyword evidence="7 13" id="KW-0067">ATP-binding</keyword>
<dbReference type="InterPro" id="IPR018165">
    <property type="entry name" value="Ala-tRNA-synth_IIc_core"/>
</dbReference>
<dbReference type="Gene3D" id="3.10.310.40">
    <property type="match status" value="1"/>
</dbReference>
<keyword evidence="3 13" id="KW-0436">Ligase</keyword>
<dbReference type="NCBIfam" id="TIGR00344">
    <property type="entry name" value="alaS"/>
    <property type="match status" value="1"/>
</dbReference>
<dbReference type="Pfam" id="PF02272">
    <property type="entry name" value="DHHA1"/>
    <property type="match status" value="1"/>
</dbReference>
<feature type="binding site" evidence="13">
    <location>
        <position position="582"/>
    </location>
    <ligand>
        <name>Zn(2+)</name>
        <dbReference type="ChEBI" id="CHEBI:29105"/>
    </ligand>
</feature>
<keyword evidence="2 13" id="KW-0820">tRNA-binding</keyword>
<keyword evidence="6 13" id="KW-0862">Zinc</keyword>
<dbReference type="FunFam" id="3.30.54.20:FF:000001">
    <property type="entry name" value="Alanine--tRNA ligase"/>
    <property type="match status" value="1"/>
</dbReference>
<evidence type="ECO:0000256" key="6">
    <source>
        <dbReference type="ARBA" id="ARBA00022833"/>
    </source>
</evidence>
<keyword evidence="9 13" id="KW-0648">Protein biosynthesis</keyword>
<dbReference type="InterPro" id="IPR018164">
    <property type="entry name" value="Ala-tRNA-synth_IIc_N"/>
</dbReference>
<comment type="cofactor">
    <cofactor evidence="13">
        <name>Zn(2+)</name>
        <dbReference type="ChEBI" id="CHEBI:29105"/>
    </cofactor>
    <text evidence="13">Binds 1 zinc ion per subunit.</text>
</comment>
<dbReference type="GO" id="GO:0002161">
    <property type="term" value="F:aminoacyl-tRNA deacylase activity"/>
    <property type="evidence" value="ECO:0007669"/>
    <property type="project" value="TreeGrafter"/>
</dbReference>
<dbReference type="GO" id="GO:0005524">
    <property type="term" value="F:ATP binding"/>
    <property type="evidence" value="ECO:0007669"/>
    <property type="project" value="UniProtKB-UniRule"/>
</dbReference>
<keyword evidence="5 13" id="KW-0547">Nucleotide-binding</keyword>
<dbReference type="CDD" id="cd00673">
    <property type="entry name" value="AlaRS_core"/>
    <property type="match status" value="1"/>
</dbReference>
<dbReference type="KEGG" id="pfre:RM25_1036"/>
<dbReference type="RefSeq" id="WP_013161052.1">
    <property type="nucleotide sequence ID" value="NZ_CP010341.1"/>
</dbReference>
<feature type="domain" description="Alanyl-transfer RNA synthetases family profile" evidence="14">
    <location>
        <begin position="1"/>
        <end position="724"/>
    </location>
</feature>
<accession>A0A068VRM8</accession>
<dbReference type="GO" id="GO:0008270">
    <property type="term" value="F:zinc ion binding"/>
    <property type="evidence" value="ECO:0007669"/>
    <property type="project" value="UniProtKB-UniRule"/>
</dbReference>
<dbReference type="InterPro" id="IPR050058">
    <property type="entry name" value="Ala-tRNA_ligase"/>
</dbReference>
<dbReference type="InterPro" id="IPR002318">
    <property type="entry name" value="Ala-tRNA-lgiase_IIc"/>
</dbReference>
<dbReference type="InterPro" id="IPR018162">
    <property type="entry name" value="Ala-tRNA-ligase_IIc_anticod-bd"/>
</dbReference>
<dbReference type="EMBL" id="LM676387">
    <property type="protein sequence ID" value="CEP25966.1"/>
    <property type="molecule type" value="Genomic_DNA"/>
</dbReference>
<dbReference type="SMART" id="SM00863">
    <property type="entry name" value="tRNA_SAD"/>
    <property type="match status" value="1"/>
</dbReference>
<evidence type="ECO:0000256" key="3">
    <source>
        <dbReference type="ARBA" id="ARBA00022598"/>
    </source>
</evidence>
<comment type="catalytic activity">
    <reaction evidence="12 13">
        <text>tRNA(Ala) + L-alanine + ATP = L-alanyl-tRNA(Ala) + AMP + diphosphate</text>
        <dbReference type="Rhea" id="RHEA:12540"/>
        <dbReference type="Rhea" id="RHEA-COMP:9657"/>
        <dbReference type="Rhea" id="RHEA-COMP:9923"/>
        <dbReference type="ChEBI" id="CHEBI:30616"/>
        <dbReference type="ChEBI" id="CHEBI:33019"/>
        <dbReference type="ChEBI" id="CHEBI:57972"/>
        <dbReference type="ChEBI" id="CHEBI:78442"/>
        <dbReference type="ChEBI" id="CHEBI:78497"/>
        <dbReference type="ChEBI" id="CHEBI:456215"/>
        <dbReference type="EC" id="6.1.1.7"/>
    </reaction>
</comment>
<name>A0A068VRM8_PROFF</name>
<dbReference type="InterPro" id="IPR009000">
    <property type="entry name" value="Transl_B-barrel_sf"/>
</dbReference>
<evidence type="ECO:0000256" key="1">
    <source>
        <dbReference type="ARBA" id="ARBA00008226"/>
    </source>
</evidence>
<dbReference type="SUPFAM" id="SSF50447">
    <property type="entry name" value="Translation proteins"/>
    <property type="match status" value="1"/>
</dbReference>
<dbReference type="PANTHER" id="PTHR11777:SF9">
    <property type="entry name" value="ALANINE--TRNA LIGASE, CYTOPLASMIC"/>
    <property type="match status" value="1"/>
</dbReference>
<evidence type="ECO:0000256" key="4">
    <source>
        <dbReference type="ARBA" id="ARBA00022723"/>
    </source>
</evidence>
<evidence type="ECO:0000313" key="15">
    <source>
        <dbReference type="EMBL" id="CEP25966.1"/>
    </source>
</evidence>
<comment type="subcellular location">
    <subcellularLocation>
        <location evidence="13">Cytoplasm</location>
    </subcellularLocation>
</comment>
<dbReference type="PROSITE" id="PS50860">
    <property type="entry name" value="AA_TRNA_LIGASE_II_ALA"/>
    <property type="match status" value="1"/>
</dbReference>
<keyword evidence="4 13" id="KW-0479">Metal-binding</keyword>
<dbReference type="GO" id="GO:0006419">
    <property type="term" value="P:alanyl-tRNA aminoacylation"/>
    <property type="evidence" value="ECO:0007669"/>
    <property type="project" value="UniProtKB-UniRule"/>
</dbReference>
<dbReference type="SUPFAM" id="SSF101353">
    <property type="entry name" value="Putative anticodon-binding domain of alanyl-tRNA synthetase (AlaRS)"/>
    <property type="match status" value="1"/>
</dbReference>
<dbReference type="InterPro" id="IPR045864">
    <property type="entry name" value="aa-tRNA-synth_II/BPL/LPL"/>
</dbReference>
<dbReference type="EC" id="6.1.1.7" evidence="13"/>
<dbReference type="Gene3D" id="2.40.30.130">
    <property type="match status" value="1"/>
</dbReference>
<evidence type="ECO:0000256" key="9">
    <source>
        <dbReference type="ARBA" id="ARBA00022917"/>
    </source>
</evidence>
<keyword evidence="8 13" id="KW-0694">RNA-binding</keyword>
<comment type="domain">
    <text evidence="13">Consists of three domains; the N-terminal catalytic domain, the editing domain and the C-terminal C-Ala domain. The editing domain removes incorrectly charged amino acids, while the C-Ala domain, along with tRNA(Ala), serves as a bridge to cooperatively bring together the editing and aminoacylation centers thus stimulating deacylation of misacylated tRNAs.</text>
</comment>
<evidence type="ECO:0000256" key="11">
    <source>
        <dbReference type="ARBA" id="ARBA00024779"/>
    </source>
</evidence>
<dbReference type="PRINTS" id="PR00980">
    <property type="entry name" value="TRNASYNTHALA"/>
</dbReference>
<dbReference type="SUPFAM" id="SSF55681">
    <property type="entry name" value="Class II aaRS and biotin synthetases"/>
    <property type="match status" value="1"/>
</dbReference>
<dbReference type="InterPro" id="IPR018163">
    <property type="entry name" value="Thr/Ala-tRNA-synth_IIc_edit"/>
</dbReference>
<comment type="similarity">
    <text evidence="1 13">Belongs to the class-II aminoacyl-tRNA synthetase family.</text>
</comment>
<gene>
    <name evidence="13 15" type="primary">alaS</name>
    <name evidence="15" type="ORF">PFCIRM138_03310</name>
</gene>
<keyword evidence="10 13" id="KW-0030">Aminoacyl-tRNA synthetase</keyword>
<dbReference type="SUPFAM" id="SSF55186">
    <property type="entry name" value="ThrRS/AlaRS common domain"/>
    <property type="match status" value="1"/>
</dbReference>
<feature type="binding site" evidence="13">
    <location>
        <position position="681"/>
    </location>
    <ligand>
        <name>Zn(2+)</name>
        <dbReference type="ChEBI" id="CHEBI:29105"/>
    </ligand>
</feature>
<dbReference type="Gene3D" id="3.30.980.10">
    <property type="entry name" value="Threonyl-trna Synthetase, Chain A, domain 2"/>
    <property type="match status" value="1"/>
</dbReference>
<dbReference type="PATRIC" id="fig|66712.6.peg.1061"/>
<evidence type="ECO:0000256" key="7">
    <source>
        <dbReference type="ARBA" id="ARBA00022840"/>
    </source>
</evidence>
<dbReference type="Gene3D" id="3.30.930.10">
    <property type="entry name" value="Bira Bifunctional Protein, Domain 2"/>
    <property type="match status" value="1"/>
</dbReference>
<dbReference type="Pfam" id="PF01411">
    <property type="entry name" value="tRNA-synt_2c"/>
    <property type="match status" value="1"/>
</dbReference>
<protein>
    <recommendedName>
        <fullName evidence="13">Alanine--tRNA ligase</fullName>
        <ecNumber evidence="13">6.1.1.7</ecNumber>
    </recommendedName>
    <alternativeName>
        <fullName evidence="13">Alanyl-tRNA synthetase</fullName>
        <shortName evidence="13">AlaRS</shortName>
    </alternativeName>
</protein>
<evidence type="ECO:0000256" key="2">
    <source>
        <dbReference type="ARBA" id="ARBA00022555"/>
    </source>
</evidence>
<comment type="function">
    <text evidence="11 13">Catalyzes the attachment of alanine to tRNA(Ala) in a two-step reaction: alanine is first activated by ATP to form Ala-AMP and then transferred to the acceptor end of tRNA(Ala). Also edits incorrectly charged Ser-tRNA(Ala) and Gly-tRNA(Ala) via its editing domain.</text>
</comment>
<reference evidence="15" key="1">
    <citation type="submission" date="2014-08" db="EMBL/GenBank/DDBJ databases">
        <authorList>
            <person name="Falentin Helene"/>
        </authorList>
    </citation>
    <scope>NUCLEOTIDE SEQUENCE</scope>
</reference>
<evidence type="ECO:0000256" key="8">
    <source>
        <dbReference type="ARBA" id="ARBA00022884"/>
    </source>
</evidence>
<dbReference type="GO" id="GO:0005829">
    <property type="term" value="C:cytosol"/>
    <property type="evidence" value="ECO:0007669"/>
    <property type="project" value="TreeGrafter"/>
</dbReference>
<dbReference type="FunFam" id="3.30.980.10:FF:000004">
    <property type="entry name" value="Alanine--tRNA ligase, cytoplasmic"/>
    <property type="match status" value="1"/>
</dbReference>
<evidence type="ECO:0000256" key="13">
    <source>
        <dbReference type="HAMAP-Rule" id="MF_00036"/>
    </source>
</evidence>
<dbReference type="HAMAP" id="MF_00036_B">
    <property type="entry name" value="Ala_tRNA_synth_B"/>
    <property type="match status" value="1"/>
</dbReference>
<dbReference type="Gene3D" id="3.30.54.20">
    <property type="match status" value="1"/>
</dbReference>
<feature type="binding site" evidence="13">
    <location>
        <position position="685"/>
    </location>
    <ligand>
        <name>Zn(2+)</name>
        <dbReference type="ChEBI" id="CHEBI:29105"/>
    </ligand>
</feature>
<keyword evidence="13" id="KW-0963">Cytoplasm</keyword>
<dbReference type="Pfam" id="PF07973">
    <property type="entry name" value="tRNA_SAD"/>
    <property type="match status" value="1"/>
</dbReference>
<dbReference type="Gene3D" id="6.10.250.550">
    <property type="match status" value="1"/>
</dbReference>
<evidence type="ECO:0000259" key="14">
    <source>
        <dbReference type="PROSITE" id="PS50860"/>
    </source>
</evidence>
<evidence type="ECO:0000256" key="12">
    <source>
        <dbReference type="ARBA" id="ARBA00048300"/>
    </source>
</evidence>
<dbReference type="InterPro" id="IPR003156">
    <property type="entry name" value="DHHA1_dom"/>
</dbReference>
<evidence type="ECO:0000256" key="10">
    <source>
        <dbReference type="ARBA" id="ARBA00023146"/>
    </source>
</evidence>
<dbReference type="InterPro" id="IPR012947">
    <property type="entry name" value="tRNA_SAD"/>
</dbReference>
<dbReference type="FunFam" id="3.10.310.40:FF:000001">
    <property type="entry name" value="Alanine--tRNA ligase"/>
    <property type="match status" value="1"/>
</dbReference>